<evidence type="ECO:0008006" key="4">
    <source>
        <dbReference type="Google" id="ProtNLM"/>
    </source>
</evidence>
<protein>
    <recommendedName>
        <fullName evidence="4">OmdA domain containing protein</fullName>
    </recommendedName>
</protein>
<evidence type="ECO:0000256" key="1">
    <source>
        <dbReference type="SAM" id="MobiDB-lite"/>
    </source>
</evidence>
<evidence type="ECO:0000313" key="3">
    <source>
        <dbReference type="Proteomes" id="UP001337655"/>
    </source>
</evidence>
<dbReference type="GeneID" id="89924503"/>
<dbReference type="Pfam" id="PF13376">
    <property type="entry name" value="OmdA"/>
    <property type="match status" value="1"/>
</dbReference>
<dbReference type="EMBL" id="JAVRRT010000004">
    <property type="protein sequence ID" value="KAK5173034.1"/>
    <property type="molecule type" value="Genomic_DNA"/>
</dbReference>
<organism evidence="2 3">
    <name type="scientific">Saxophila tyrrhenica</name>
    <dbReference type="NCBI Taxonomy" id="1690608"/>
    <lineage>
        <taxon>Eukaryota</taxon>
        <taxon>Fungi</taxon>
        <taxon>Dikarya</taxon>
        <taxon>Ascomycota</taxon>
        <taxon>Pezizomycotina</taxon>
        <taxon>Dothideomycetes</taxon>
        <taxon>Dothideomycetidae</taxon>
        <taxon>Mycosphaerellales</taxon>
        <taxon>Extremaceae</taxon>
        <taxon>Saxophila</taxon>
    </lineage>
</organism>
<sequence>MPKELPVLTVANATTWSQWLFREAETSVGVWLTLAKKGVTTPTSLTYALALDEALCHGWIDGQARRNDASTYYHRFTPRTKTSSWSQRNVAHIARLEAEGRMTARGLLEVEKAKADGRWERAYAGQAGMVVDGELRAAIEGDEEARAGWEELGRGERYVLCQRLGALKTEVGRRRRIGGIVEGLKQGRAEDGVVGGGVGVGPSGSASVKPTKAVSSATPTRVVKATRSLRDGSSEGKDKIR</sequence>
<reference evidence="2 3" key="1">
    <citation type="submission" date="2023-08" db="EMBL/GenBank/DDBJ databases">
        <title>Black Yeasts Isolated from many extreme environments.</title>
        <authorList>
            <person name="Coleine C."/>
            <person name="Stajich J.E."/>
            <person name="Selbmann L."/>
        </authorList>
    </citation>
    <scope>NUCLEOTIDE SEQUENCE [LARGE SCALE GENOMIC DNA]</scope>
    <source>
        <strain evidence="2 3">CCFEE 5935</strain>
    </source>
</reference>
<keyword evidence="3" id="KW-1185">Reference proteome</keyword>
<name>A0AAV9PH15_9PEZI</name>
<dbReference type="AlphaFoldDB" id="A0AAV9PH15"/>
<gene>
    <name evidence="2" type="ORF">LTR77_003156</name>
</gene>
<evidence type="ECO:0000313" key="2">
    <source>
        <dbReference type="EMBL" id="KAK5173034.1"/>
    </source>
</evidence>
<feature type="compositionally biased region" description="Basic and acidic residues" evidence="1">
    <location>
        <begin position="228"/>
        <end position="241"/>
    </location>
</feature>
<dbReference type="Proteomes" id="UP001337655">
    <property type="component" value="Unassembled WGS sequence"/>
</dbReference>
<comment type="caution">
    <text evidence="2">The sequence shown here is derived from an EMBL/GenBank/DDBJ whole genome shotgun (WGS) entry which is preliminary data.</text>
</comment>
<proteinExistence type="predicted"/>
<accession>A0AAV9PH15</accession>
<feature type="region of interest" description="Disordered" evidence="1">
    <location>
        <begin position="197"/>
        <end position="241"/>
    </location>
</feature>
<dbReference type="RefSeq" id="XP_064661752.1">
    <property type="nucleotide sequence ID" value="XM_064800413.1"/>
</dbReference>